<gene>
    <name evidence="1" type="ORF">F6X51_25850</name>
</gene>
<protein>
    <submittedName>
        <fullName evidence="1">Uncharacterized protein</fullName>
    </submittedName>
</protein>
<keyword evidence="2" id="KW-1185">Reference proteome</keyword>
<evidence type="ECO:0000313" key="1">
    <source>
        <dbReference type="EMBL" id="KAB1069221.1"/>
    </source>
</evidence>
<sequence>MAHSIFIRDLGNFGGRRPQLLACDIFSRTEAETLVRNIATAYRDHGLNPATAVYWFCYNGSVHEIYVWPDG</sequence>
<evidence type="ECO:0000313" key="2">
    <source>
        <dbReference type="Proteomes" id="UP000441523"/>
    </source>
</evidence>
<dbReference type="AlphaFoldDB" id="A0A6N6MI71"/>
<dbReference type="Proteomes" id="UP000441523">
    <property type="component" value="Unassembled WGS sequence"/>
</dbReference>
<name>A0A6N6MI71_9HYPH</name>
<comment type="caution">
    <text evidence="1">The sequence shown here is derived from an EMBL/GenBank/DDBJ whole genome shotgun (WGS) entry which is preliminary data.</text>
</comment>
<dbReference type="EMBL" id="VZZJ01000042">
    <property type="protein sequence ID" value="KAB1069221.1"/>
    <property type="molecule type" value="Genomic_DNA"/>
</dbReference>
<reference evidence="1 2" key="1">
    <citation type="submission" date="2019-09" db="EMBL/GenBank/DDBJ databases">
        <title>YIM 132548 draft genome.</title>
        <authorList>
            <person name="Jiang L."/>
        </authorList>
    </citation>
    <scope>NUCLEOTIDE SEQUENCE [LARGE SCALE GENOMIC DNA]</scope>
    <source>
        <strain evidence="1 2">YIM 132548</strain>
    </source>
</reference>
<organism evidence="1 2">
    <name type="scientific">Methylobacterium planeticum</name>
    <dbReference type="NCBI Taxonomy" id="2615211"/>
    <lineage>
        <taxon>Bacteria</taxon>
        <taxon>Pseudomonadati</taxon>
        <taxon>Pseudomonadota</taxon>
        <taxon>Alphaproteobacteria</taxon>
        <taxon>Hyphomicrobiales</taxon>
        <taxon>Methylobacteriaceae</taxon>
        <taxon>Methylobacterium</taxon>
    </lineage>
</organism>
<accession>A0A6N6MI71</accession>
<dbReference type="RefSeq" id="WP_150966736.1">
    <property type="nucleotide sequence ID" value="NZ_VZZJ01000042.1"/>
</dbReference>
<proteinExistence type="predicted"/>